<accession>A0A379LJ31</accession>
<evidence type="ECO:0000313" key="1">
    <source>
        <dbReference type="EMBL" id="SUD90616.1"/>
    </source>
</evidence>
<sequence>MIQFKMDKKEIKQAAIEFKQALIEWKSREKIEKGALIRHPDWTEEDILRCIEIETRTVKPVLEAFEPIYRLAIRGDINELFDFMGYMMSYVGRVLGDELSWPEVQDPYYRIITSLKGGLTAEEMWESPYYKNRKLPELYSEVVKEIEAEGWSHTTDG</sequence>
<protein>
    <submittedName>
        <fullName evidence="1">Uncharacterized protein</fullName>
    </submittedName>
</protein>
<dbReference type="EMBL" id="UGVC01000001">
    <property type="protein sequence ID" value="SUD90616.1"/>
    <property type="molecule type" value="Genomic_DNA"/>
</dbReference>
<dbReference type="STRING" id="1123034.GCA_000685805_02578"/>
<keyword evidence="2" id="KW-1185">Reference proteome</keyword>
<proteinExistence type="predicted"/>
<dbReference type="AlphaFoldDB" id="A0A379LJ31"/>
<reference evidence="1 2" key="1">
    <citation type="submission" date="2018-06" db="EMBL/GenBank/DDBJ databases">
        <authorList>
            <consortium name="Pathogen Informatics"/>
            <person name="Doyle S."/>
        </authorList>
    </citation>
    <scope>NUCLEOTIDE SEQUENCE [LARGE SCALE GENOMIC DNA]</scope>
    <source>
        <strain evidence="1 2">NCTC10526</strain>
    </source>
</reference>
<gene>
    <name evidence="1" type="ORF">NCTC10526_00955</name>
</gene>
<name>A0A379LJ31_9GAMM</name>
<dbReference type="Proteomes" id="UP000254123">
    <property type="component" value="Unassembled WGS sequence"/>
</dbReference>
<organism evidence="1 2">
    <name type="scientific">Psychrobacter phenylpyruvicus</name>
    <dbReference type="NCBI Taxonomy" id="29432"/>
    <lineage>
        <taxon>Bacteria</taxon>
        <taxon>Pseudomonadati</taxon>
        <taxon>Pseudomonadota</taxon>
        <taxon>Gammaproteobacteria</taxon>
        <taxon>Moraxellales</taxon>
        <taxon>Moraxellaceae</taxon>
        <taxon>Psychrobacter</taxon>
    </lineage>
</organism>
<dbReference type="RefSeq" id="WP_028859978.1">
    <property type="nucleotide sequence ID" value="NZ_CAJHAQ010000001.1"/>
</dbReference>
<evidence type="ECO:0000313" key="2">
    <source>
        <dbReference type="Proteomes" id="UP000254123"/>
    </source>
</evidence>